<keyword evidence="8" id="KW-0472">Membrane</keyword>
<evidence type="ECO:0000256" key="9">
    <source>
        <dbReference type="ARBA" id="ARBA00038146"/>
    </source>
</evidence>
<reference evidence="16 17" key="1">
    <citation type="submission" date="2016-08" db="EMBL/GenBank/DDBJ databases">
        <title>Draft genome sequence of allopolyploid Zygosaccharomyces rouxii.</title>
        <authorList>
            <person name="Watanabe J."/>
            <person name="Uehara K."/>
            <person name="Mogi Y."/>
            <person name="Tsukioka Y."/>
        </authorList>
    </citation>
    <scope>NUCLEOTIDE SEQUENCE [LARGE SCALE GENOMIC DNA]</scope>
    <source>
        <strain evidence="16 17">NBRC 110957</strain>
    </source>
</reference>
<evidence type="ECO:0000256" key="8">
    <source>
        <dbReference type="ARBA" id="ARBA00023136"/>
    </source>
</evidence>
<keyword evidence="3" id="KW-0679">Respiratory chain</keyword>
<dbReference type="Gene3D" id="3.30.830.10">
    <property type="entry name" value="Metalloenzyme, LuxS/M16 peptidase-like"/>
    <property type="match status" value="2"/>
</dbReference>
<proteinExistence type="inferred from homology"/>
<sequence>MLSSATRLQFAKQAARRYTVSATDGAGKVSSLAVKVHGGSRYATKDGISHLLSRFNFHNTSGKSALRLVRESELLGGGFESKVDREFITLSATFLKEDLPYYVNALGNVLYKTSFRPYELPESVLPAAKHDLELHNICPVRRAEDLLYNITYRRGLGNPVHYDGVEKVTLDDIKEFASKVYTKENIDIVGEGVNESDLKKFVADSLLNSLPSGTSLVSTATPKTSINKENRARHAGQSAAAIAIPVSKQDFAQYEALARYLTSPLSQLAPSIFKAKLDKQSTTGLFVLSVKGADADTVSANIKNVVSQLKQGVNLSSAKDYFSLQYAIEADTVVSPTPLNFDSIKNFKLGDFNYVAVGDVSKLPYADEL</sequence>
<evidence type="ECO:0000256" key="6">
    <source>
        <dbReference type="ARBA" id="ARBA00022982"/>
    </source>
</evidence>
<dbReference type="Pfam" id="PF05193">
    <property type="entry name" value="Peptidase_M16_C"/>
    <property type="match status" value="1"/>
</dbReference>
<protein>
    <recommendedName>
        <fullName evidence="10">Cytochrome b-c1 complex subunit 2, mitochondrial</fullName>
    </recommendedName>
    <alternativeName>
        <fullName evidence="12">Complex III subunit 2</fullName>
    </alternativeName>
    <alternativeName>
        <fullName evidence="11">Core protein II</fullName>
    </alternativeName>
    <alternativeName>
        <fullName evidence="13">Ubiquinol-cytochrome-c reductase complex core protein 2</fullName>
    </alternativeName>
</protein>
<dbReference type="InterPro" id="IPR050361">
    <property type="entry name" value="MPP/UQCRC_Complex"/>
</dbReference>
<feature type="domain" description="Peptidase M16 C-terminal" evidence="15">
    <location>
        <begin position="167"/>
        <end position="312"/>
    </location>
</feature>
<gene>
    <name evidence="16" type="ORF">ZYGR_0P00160</name>
</gene>
<evidence type="ECO:0000256" key="10">
    <source>
        <dbReference type="ARBA" id="ARBA00040751"/>
    </source>
</evidence>
<dbReference type="InterPro" id="IPR011765">
    <property type="entry name" value="Pept_M16_N"/>
</dbReference>
<evidence type="ECO:0000256" key="13">
    <source>
        <dbReference type="ARBA" id="ARBA00042707"/>
    </source>
</evidence>
<dbReference type="InterPro" id="IPR007863">
    <property type="entry name" value="Peptidase_M16_C"/>
</dbReference>
<keyword evidence="5" id="KW-0809">Transit peptide</keyword>
<evidence type="ECO:0000256" key="5">
    <source>
        <dbReference type="ARBA" id="ARBA00022946"/>
    </source>
</evidence>
<evidence type="ECO:0000259" key="15">
    <source>
        <dbReference type="Pfam" id="PF05193"/>
    </source>
</evidence>
<evidence type="ECO:0000256" key="12">
    <source>
        <dbReference type="ARBA" id="ARBA00041778"/>
    </source>
</evidence>
<dbReference type="FunFam" id="3.30.830.10:FF:000021">
    <property type="entry name" value="Cytochrome b-c1 complex subunit 2"/>
    <property type="match status" value="1"/>
</dbReference>
<keyword evidence="7" id="KW-0496">Mitochondrion</keyword>
<keyword evidence="4" id="KW-0999">Mitochondrion inner membrane</keyword>
<evidence type="ECO:0000256" key="4">
    <source>
        <dbReference type="ARBA" id="ARBA00022792"/>
    </source>
</evidence>
<dbReference type="AlphaFoldDB" id="A0A1Q3A191"/>
<evidence type="ECO:0000256" key="7">
    <source>
        <dbReference type="ARBA" id="ARBA00023128"/>
    </source>
</evidence>
<evidence type="ECO:0000256" key="11">
    <source>
        <dbReference type="ARBA" id="ARBA00041372"/>
    </source>
</evidence>
<feature type="domain" description="Peptidase M16 N-terminal" evidence="14">
    <location>
        <begin position="19"/>
        <end position="161"/>
    </location>
</feature>
<comment type="subcellular location">
    <subcellularLocation>
        <location evidence="1">Mitochondrion inner membrane</location>
        <topology evidence="1">Peripheral membrane protein</topology>
        <orientation evidence="1">Matrix side</orientation>
    </subcellularLocation>
</comment>
<dbReference type="eggNOG" id="KOG2583">
    <property type="taxonomic scope" value="Eukaryota"/>
</dbReference>
<evidence type="ECO:0000256" key="2">
    <source>
        <dbReference type="ARBA" id="ARBA00022448"/>
    </source>
</evidence>
<comment type="similarity">
    <text evidence="9">Belongs to the peptidase M16 family. UQCRC2/QCR2 subfamily.</text>
</comment>
<dbReference type="GO" id="GO:0046872">
    <property type="term" value="F:metal ion binding"/>
    <property type="evidence" value="ECO:0007669"/>
    <property type="project" value="InterPro"/>
</dbReference>
<dbReference type="GO" id="GO:0005743">
    <property type="term" value="C:mitochondrial inner membrane"/>
    <property type="evidence" value="ECO:0007669"/>
    <property type="project" value="UniProtKB-SubCell"/>
</dbReference>
<accession>A0A1Q3A191</accession>
<evidence type="ECO:0000256" key="1">
    <source>
        <dbReference type="ARBA" id="ARBA00004443"/>
    </source>
</evidence>
<dbReference type="InterPro" id="IPR011249">
    <property type="entry name" value="Metalloenz_LuxS/M16"/>
</dbReference>
<evidence type="ECO:0000259" key="14">
    <source>
        <dbReference type="Pfam" id="PF00675"/>
    </source>
</evidence>
<evidence type="ECO:0000256" key="3">
    <source>
        <dbReference type="ARBA" id="ARBA00022660"/>
    </source>
</evidence>
<name>A0A1Q3A191_ZYGRO</name>
<keyword evidence="6" id="KW-0249">Electron transport</keyword>
<keyword evidence="2" id="KW-0813">Transport</keyword>
<dbReference type="EMBL" id="BDGX01000016">
    <property type="protein sequence ID" value="GAV49373.1"/>
    <property type="molecule type" value="Genomic_DNA"/>
</dbReference>
<dbReference type="PANTHER" id="PTHR11851:SF209">
    <property type="entry name" value="CYTOCHROME B-C1 COMPLEX SUBUNIT 2, MITOCHONDRIAL"/>
    <property type="match status" value="1"/>
</dbReference>
<evidence type="ECO:0000313" key="17">
    <source>
        <dbReference type="Proteomes" id="UP000187013"/>
    </source>
</evidence>
<dbReference type="SUPFAM" id="SSF63411">
    <property type="entry name" value="LuxS/MPP-like metallohydrolase"/>
    <property type="match status" value="2"/>
</dbReference>
<comment type="caution">
    <text evidence="16">The sequence shown here is derived from an EMBL/GenBank/DDBJ whole genome shotgun (WGS) entry which is preliminary data.</text>
</comment>
<dbReference type="PANTHER" id="PTHR11851">
    <property type="entry name" value="METALLOPROTEASE"/>
    <property type="match status" value="1"/>
</dbReference>
<dbReference type="Pfam" id="PF00675">
    <property type="entry name" value="Peptidase_M16"/>
    <property type="match status" value="1"/>
</dbReference>
<organism evidence="16 17">
    <name type="scientific">Zygosaccharomyces rouxii</name>
    <dbReference type="NCBI Taxonomy" id="4956"/>
    <lineage>
        <taxon>Eukaryota</taxon>
        <taxon>Fungi</taxon>
        <taxon>Dikarya</taxon>
        <taxon>Ascomycota</taxon>
        <taxon>Saccharomycotina</taxon>
        <taxon>Saccharomycetes</taxon>
        <taxon>Saccharomycetales</taxon>
        <taxon>Saccharomycetaceae</taxon>
        <taxon>Zygosaccharomyces</taxon>
    </lineage>
</organism>
<dbReference type="OrthoDB" id="6369905at2759"/>
<dbReference type="Proteomes" id="UP000187013">
    <property type="component" value="Unassembled WGS sequence"/>
</dbReference>
<evidence type="ECO:0000313" key="16">
    <source>
        <dbReference type="EMBL" id="GAV49373.1"/>
    </source>
</evidence>